<protein>
    <recommendedName>
        <fullName evidence="3">Zn(2)-C6 fungal-type domain-containing protein</fullName>
    </recommendedName>
</protein>
<dbReference type="PANTHER" id="PTHR42749:SF1">
    <property type="entry name" value="CELL SHAPE-DETERMINING PROTEIN MREB"/>
    <property type="match status" value="1"/>
</dbReference>
<feature type="region of interest" description="Disordered" evidence="2">
    <location>
        <begin position="906"/>
        <end position="1077"/>
    </location>
</feature>
<feature type="compositionally biased region" description="Polar residues" evidence="2">
    <location>
        <begin position="1034"/>
        <end position="1047"/>
    </location>
</feature>
<dbReference type="InterPro" id="IPR036864">
    <property type="entry name" value="Zn2-C6_fun-type_DNA-bd_sf"/>
</dbReference>
<evidence type="ECO:0000313" key="4">
    <source>
        <dbReference type="EMBL" id="CZR57993.1"/>
    </source>
</evidence>
<evidence type="ECO:0000256" key="1">
    <source>
        <dbReference type="ARBA" id="ARBA00023242"/>
    </source>
</evidence>
<feature type="region of interest" description="Disordered" evidence="2">
    <location>
        <begin position="735"/>
        <end position="782"/>
    </location>
</feature>
<feature type="domain" description="Zn(2)-C6 fungal-type" evidence="3">
    <location>
        <begin position="844"/>
        <end position="888"/>
    </location>
</feature>
<dbReference type="Gene3D" id="3.30.420.40">
    <property type="match status" value="2"/>
</dbReference>
<dbReference type="SUPFAM" id="SSF53067">
    <property type="entry name" value="Actin-like ATPase domain"/>
    <property type="match status" value="1"/>
</dbReference>
<dbReference type="InterPro" id="IPR043129">
    <property type="entry name" value="ATPase_NBD"/>
</dbReference>
<sequence>MVRNCVSSSVRFQQNGKAGIGEGILLLFPAKLASDWLTTPCMRHGSNHTIQTKASRGLSTTSNNFSSVPEDATAPDNVSAPRSVGELIIGVDIGTTQIAVATAERLYNRQPGRIKLYNGWVGFFMNRSETPATAMYYRDGSALTGNTLQRLINNADPKAYCPDDLIRLWKFMYHHHLGDPRIINIQVRILEQLQRLGKTRNDLLQDFVRILYDQLFIDGKGVSSLRQTYKNFDRLDLKIVVAVPPGRETIAHAEVLQAFVQGPITSTAVSLESEPAALFRAWVQDNEDDQDWIVGKRYLVADGGGGTCCFTRFRLDSLNPLRFSQEYTSESICCGAETISDLFETLISTKIPADCDNRTWHIGRARNTFDEQYKISFGSDENTPPPAFLKPGAKSDTDFIPVTVAEVEACFTPCVTKVIDGIEQQLEIGEPIDYLVLGGGLFQNLYILNNIKRKFSDLQLLEMSKFKGAVAKGSVQSKLDGDTFISTFPIARTKAVTTWMEVTSEVRESDMYRDLVKMKSACNQKWYFRTAMFLVKQGTQSAPEQDYSTEKSAKDARTVYFDLEDKDLVFSERILTFDYRPGQDDWAALSKDKSGNLSWRNMQGEQSEAAARLKSLLLTQCAVPDPEHSEMITWSPFTDDSEVEVNPEEFDTEVNQGVVRGILRYSIEMKAKETWTKYWAKIWSSKKRKKRTGEDLWILSMPVEREPIFTPQAISQSLKDSFDLDTDNHQKFDAQSPALDITSSNAAQSSGPELPRAPDAPMFTAQRPRAPARPSESRKTPLLPFSSTTIAKVPQVTEVRLVTYGAAANIAPAQQTPNLEPISIARPLQKQSTEGGVGYSVGAKRNTGGCWVCLFRHYTCGKQKPKCNECFFLGLECEYGRPHWWYNNKLREEQKVKNKALIKKSRALKKAGLSPGKSSQPRSHKKKTVPVQGFQAVGFTHGTVSSTDAPQQQSNVQTATSLQGRTDSPALLSPRGPDRPIPSIETPKRPRDQSDKGGNTPKSKKPRLEPPASLLPKDPDQPIPSIESLKRPGLNSSKRGNTPQSKTPLLINLLPRSNSSRRVGDAHRRKSDRPRVEKVVPAEMQYSGDISDGGVEMGTWFREDSQDDDFIDA</sequence>
<reference evidence="4 5" key="1">
    <citation type="submission" date="2016-03" db="EMBL/GenBank/DDBJ databases">
        <authorList>
            <person name="Ploux O."/>
        </authorList>
    </citation>
    <scope>NUCLEOTIDE SEQUENCE [LARGE SCALE GENOMIC DNA]</scope>
    <source>
        <strain evidence="4 5">UAMH 11012</strain>
    </source>
</reference>
<dbReference type="InterPro" id="IPR001138">
    <property type="entry name" value="Zn2Cys6_DnaBD"/>
</dbReference>
<dbReference type="CDD" id="cd10170">
    <property type="entry name" value="ASKHA_NBD_HSP70"/>
    <property type="match status" value="1"/>
</dbReference>
<dbReference type="AlphaFoldDB" id="A0A1L7WYZ3"/>
<proteinExistence type="predicted"/>
<dbReference type="PANTHER" id="PTHR42749">
    <property type="entry name" value="CELL SHAPE-DETERMINING PROTEIN MREB"/>
    <property type="match status" value="1"/>
</dbReference>
<dbReference type="SUPFAM" id="SSF57701">
    <property type="entry name" value="Zn2/Cys6 DNA-binding domain"/>
    <property type="match status" value="1"/>
</dbReference>
<organism evidence="4 5">
    <name type="scientific">Phialocephala subalpina</name>
    <dbReference type="NCBI Taxonomy" id="576137"/>
    <lineage>
        <taxon>Eukaryota</taxon>
        <taxon>Fungi</taxon>
        <taxon>Dikarya</taxon>
        <taxon>Ascomycota</taxon>
        <taxon>Pezizomycotina</taxon>
        <taxon>Leotiomycetes</taxon>
        <taxon>Helotiales</taxon>
        <taxon>Mollisiaceae</taxon>
        <taxon>Phialocephala</taxon>
        <taxon>Phialocephala fortinii species complex</taxon>
    </lineage>
</organism>
<keyword evidence="5" id="KW-1185">Reference proteome</keyword>
<evidence type="ECO:0000259" key="3">
    <source>
        <dbReference type="SMART" id="SM00066"/>
    </source>
</evidence>
<dbReference type="SMART" id="SM00066">
    <property type="entry name" value="GAL4"/>
    <property type="match status" value="1"/>
</dbReference>
<dbReference type="Proteomes" id="UP000184330">
    <property type="component" value="Unassembled WGS sequence"/>
</dbReference>
<evidence type="ECO:0000256" key="2">
    <source>
        <dbReference type="SAM" id="MobiDB-lite"/>
    </source>
</evidence>
<feature type="region of interest" description="Disordered" evidence="2">
    <location>
        <begin position="53"/>
        <end position="78"/>
    </location>
</feature>
<name>A0A1L7WYZ3_9HELO</name>
<dbReference type="CDD" id="cd00067">
    <property type="entry name" value="GAL4"/>
    <property type="match status" value="1"/>
</dbReference>
<keyword evidence="1" id="KW-0539">Nucleus</keyword>
<dbReference type="OrthoDB" id="3543906at2759"/>
<feature type="compositionally biased region" description="Basic and acidic residues" evidence="2">
    <location>
        <begin position="986"/>
        <end position="995"/>
    </location>
</feature>
<dbReference type="Pfam" id="PF00172">
    <property type="entry name" value="Zn_clus"/>
    <property type="match status" value="1"/>
</dbReference>
<dbReference type="EMBL" id="FJOG01000011">
    <property type="protein sequence ID" value="CZR57993.1"/>
    <property type="molecule type" value="Genomic_DNA"/>
</dbReference>
<gene>
    <name evidence="4" type="ORF">PAC_07883</name>
</gene>
<feature type="compositionally biased region" description="Polar residues" evidence="2">
    <location>
        <begin position="942"/>
        <end position="966"/>
    </location>
</feature>
<feature type="compositionally biased region" description="Low complexity" evidence="2">
    <location>
        <begin position="765"/>
        <end position="774"/>
    </location>
</feature>
<dbReference type="STRING" id="576137.A0A1L7WYZ3"/>
<dbReference type="GO" id="GO:0000981">
    <property type="term" value="F:DNA-binding transcription factor activity, RNA polymerase II-specific"/>
    <property type="evidence" value="ECO:0007669"/>
    <property type="project" value="InterPro"/>
</dbReference>
<accession>A0A1L7WYZ3</accession>
<evidence type="ECO:0000313" key="5">
    <source>
        <dbReference type="Proteomes" id="UP000184330"/>
    </source>
</evidence>
<feature type="compositionally biased region" description="Polar residues" evidence="2">
    <location>
        <begin position="53"/>
        <end position="67"/>
    </location>
</feature>
<dbReference type="Gene3D" id="3.90.640.10">
    <property type="entry name" value="Actin, Chain A, domain 4"/>
    <property type="match status" value="1"/>
</dbReference>
<feature type="compositionally biased region" description="Polar residues" evidence="2">
    <location>
        <begin position="741"/>
        <end position="751"/>
    </location>
</feature>
<dbReference type="GO" id="GO:0008270">
    <property type="term" value="F:zinc ion binding"/>
    <property type="evidence" value="ECO:0007669"/>
    <property type="project" value="InterPro"/>
</dbReference>